<evidence type="ECO:0000313" key="2">
    <source>
        <dbReference type="EMBL" id="OPJ72037.1"/>
    </source>
</evidence>
<accession>A0A1V4JJU7</accession>
<dbReference type="AlphaFoldDB" id="A0A1V4JJU7"/>
<evidence type="ECO:0000313" key="3">
    <source>
        <dbReference type="Proteomes" id="UP000190648"/>
    </source>
</evidence>
<proteinExistence type="predicted"/>
<sequence length="82" mass="8706">MRCTGDDPSKPVPARAMQDTAGAPGTSGVSGRFPGGIPTNEQSLEKEGEEEPSSVQEAPVTRDQNRSKQPVLLSDVARRADR</sequence>
<keyword evidence="3" id="KW-1185">Reference proteome</keyword>
<dbReference type="Proteomes" id="UP000190648">
    <property type="component" value="Unassembled WGS sequence"/>
</dbReference>
<reference evidence="2 3" key="1">
    <citation type="submission" date="2016-02" db="EMBL/GenBank/DDBJ databases">
        <title>Band-tailed pigeon sequencing and assembly.</title>
        <authorList>
            <person name="Soares A.E."/>
            <person name="Novak B.J."/>
            <person name="Rice E.S."/>
            <person name="O'Connell B."/>
            <person name="Chang D."/>
            <person name="Weber S."/>
            <person name="Shapiro B."/>
        </authorList>
    </citation>
    <scope>NUCLEOTIDE SEQUENCE [LARGE SCALE GENOMIC DNA]</scope>
    <source>
        <strain evidence="2">BTP2013</strain>
        <tissue evidence="2">Blood</tissue>
    </source>
</reference>
<organism evidence="2 3">
    <name type="scientific">Patagioenas fasciata monilis</name>
    <dbReference type="NCBI Taxonomy" id="372326"/>
    <lineage>
        <taxon>Eukaryota</taxon>
        <taxon>Metazoa</taxon>
        <taxon>Chordata</taxon>
        <taxon>Craniata</taxon>
        <taxon>Vertebrata</taxon>
        <taxon>Euteleostomi</taxon>
        <taxon>Archelosauria</taxon>
        <taxon>Archosauria</taxon>
        <taxon>Dinosauria</taxon>
        <taxon>Saurischia</taxon>
        <taxon>Theropoda</taxon>
        <taxon>Coelurosauria</taxon>
        <taxon>Aves</taxon>
        <taxon>Neognathae</taxon>
        <taxon>Neoaves</taxon>
        <taxon>Columbimorphae</taxon>
        <taxon>Columbiformes</taxon>
        <taxon>Columbidae</taxon>
        <taxon>Patagioenas</taxon>
    </lineage>
</organism>
<dbReference type="EMBL" id="LSYS01007300">
    <property type="protein sequence ID" value="OPJ72037.1"/>
    <property type="molecule type" value="Genomic_DNA"/>
</dbReference>
<name>A0A1V4JJU7_PATFA</name>
<evidence type="ECO:0000256" key="1">
    <source>
        <dbReference type="SAM" id="MobiDB-lite"/>
    </source>
</evidence>
<feature type="region of interest" description="Disordered" evidence="1">
    <location>
        <begin position="1"/>
        <end position="82"/>
    </location>
</feature>
<gene>
    <name evidence="2" type="ORF">AV530_009356</name>
</gene>
<protein>
    <submittedName>
        <fullName evidence="2">Uncharacterized protein</fullName>
    </submittedName>
</protein>
<comment type="caution">
    <text evidence="2">The sequence shown here is derived from an EMBL/GenBank/DDBJ whole genome shotgun (WGS) entry which is preliminary data.</text>
</comment>